<evidence type="ECO:0000256" key="2">
    <source>
        <dbReference type="ARBA" id="ARBA00022729"/>
    </source>
</evidence>
<keyword evidence="8" id="KW-1185">Reference proteome</keyword>
<evidence type="ECO:0000256" key="5">
    <source>
        <dbReference type="ARBA" id="ARBA00023237"/>
    </source>
</evidence>
<dbReference type="eggNOG" id="COG5567">
    <property type="taxonomic scope" value="Bacteria"/>
</dbReference>
<dbReference type="GO" id="GO:0009279">
    <property type="term" value="C:cell outer membrane"/>
    <property type="evidence" value="ECO:0007669"/>
    <property type="project" value="UniProtKB-SubCell"/>
</dbReference>
<dbReference type="Pfam" id="PF13627">
    <property type="entry name" value="LptM_cons"/>
    <property type="match status" value="1"/>
</dbReference>
<dbReference type="AlphaFoldDB" id="Q5P5N5"/>
<comment type="subcellular location">
    <subcellularLocation>
        <location evidence="1">Cell outer membrane</location>
        <topology evidence="1">Lipid-anchor</topology>
    </subcellularLocation>
</comment>
<keyword evidence="4" id="KW-0564">Palmitate</keyword>
<keyword evidence="5" id="KW-0998">Cell outer membrane</keyword>
<sequence length="90" mass="8998">MRASSASARALNAASSMISPSVRIPVFPIGDTMRATLIAAVLGSTLFLSGCGIKGPLYLPGIPVAPPRAAPAIDADHSKANASLAPADSK</sequence>
<dbReference type="InterPro" id="IPR032831">
    <property type="entry name" value="LptM_cons"/>
</dbReference>
<proteinExistence type="predicted"/>
<dbReference type="STRING" id="76114.ebA2269"/>
<evidence type="ECO:0000256" key="4">
    <source>
        <dbReference type="ARBA" id="ARBA00023139"/>
    </source>
</evidence>
<organism evidence="7 8">
    <name type="scientific">Aromatoleum aromaticum (strain DSM 19018 / LMG 30748 / EbN1)</name>
    <name type="common">Azoarcus sp. (strain EbN1)</name>
    <dbReference type="NCBI Taxonomy" id="76114"/>
    <lineage>
        <taxon>Bacteria</taxon>
        <taxon>Pseudomonadati</taxon>
        <taxon>Pseudomonadota</taxon>
        <taxon>Betaproteobacteria</taxon>
        <taxon>Rhodocyclales</taxon>
        <taxon>Rhodocyclaceae</taxon>
        <taxon>Aromatoleum</taxon>
    </lineage>
</organism>
<keyword evidence="2" id="KW-0732">Signal</keyword>
<evidence type="ECO:0000256" key="6">
    <source>
        <dbReference type="ARBA" id="ARBA00023288"/>
    </source>
</evidence>
<dbReference type="KEGG" id="eba:ebA2269"/>
<gene>
    <name evidence="7" type="ORF">ebA2269</name>
</gene>
<evidence type="ECO:0008006" key="9">
    <source>
        <dbReference type="Google" id="ProtNLM"/>
    </source>
</evidence>
<accession>Q5P5N5</accession>
<evidence type="ECO:0000313" key="8">
    <source>
        <dbReference type="Proteomes" id="UP000006552"/>
    </source>
</evidence>
<evidence type="ECO:0000256" key="3">
    <source>
        <dbReference type="ARBA" id="ARBA00023136"/>
    </source>
</evidence>
<keyword evidence="6" id="KW-0449">Lipoprotein</keyword>
<dbReference type="HOGENOM" id="CLU_188138_0_0_4"/>
<dbReference type="NCBIfam" id="NF047847">
    <property type="entry name" value="SS_mature_LptM"/>
    <property type="match status" value="1"/>
</dbReference>
<evidence type="ECO:0000313" key="7">
    <source>
        <dbReference type="EMBL" id="CAI07377.1"/>
    </source>
</evidence>
<reference evidence="7 8" key="1">
    <citation type="journal article" date="2005" name="Arch. Microbiol.">
        <title>The genome sequence of an anaerobic aromatic-degrading denitrifying bacterium, strain EbN1.</title>
        <authorList>
            <person name="Rabus R."/>
            <person name="Kube M."/>
            <person name="Heider J."/>
            <person name="Beck A."/>
            <person name="Heitmann K."/>
            <person name="Widdel F."/>
            <person name="Reinhardt R."/>
        </authorList>
    </citation>
    <scope>NUCLEOTIDE SEQUENCE [LARGE SCALE GENOMIC DNA]</scope>
    <source>
        <strain evidence="7 8">EbN1</strain>
    </source>
</reference>
<evidence type="ECO:0000256" key="1">
    <source>
        <dbReference type="ARBA" id="ARBA00004459"/>
    </source>
</evidence>
<dbReference type="Proteomes" id="UP000006552">
    <property type="component" value="Chromosome"/>
</dbReference>
<name>Q5P5N5_AROAE</name>
<keyword evidence="3" id="KW-0472">Membrane</keyword>
<protein>
    <recommendedName>
        <fullName evidence="9">Lipoprotein</fullName>
    </recommendedName>
</protein>
<dbReference type="EMBL" id="CR555306">
    <property type="protein sequence ID" value="CAI07377.1"/>
    <property type="molecule type" value="Genomic_DNA"/>
</dbReference>